<accession>A0A9N8ZML0</accession>
<dbReference type="AlphaFoldDB" id="A0A9N8ZML0"/>
<sequence length="401" mass="47062">MGRTEARKSCVRTTPYTMFISSDKSYQHNDSKPTTVFNRVLLLRTSSLIKVSSDVACENIVIAVDEYELPENIEGDFDTALSTVVEKVDGLLRKSNQQEDNKNSLNFNDFMSIINSELSLIKKFDENFAAEIRTIPSEIFNYYEKYSETIKNQLENWKKVNFDQMIASASSLMINMNTMIIDARQLLHEQQSTSENETNSLVYKINKDLFEGIKDYADYDKVAEKFDKFYKDLSKFKTNKIAEEFKEFHGNLKGLFTEIDKIKKDLTENSEKMKGNFVFNKWDVKKNIQERFRKLIRLKLVYDLATKLEYMSNRLKLLEPTFIQKISAFWENITYELEVNKELVKTFKENELSIKKCCVNCIIENLSKIHDLVDNFCKDIICKKWDHFEENEMEDKGDSNI</sequence>
<reference evidence="1" key="1">
    <citation type="submission" date="2021-06" db="EMBL/GenBank/DDBJ databases">
        <authorList>
            <person name="Kallberg Y."/>
            <person name="Tangrot J."/>
            <person name="Rosling A."/>
        </authorList>
    </citation>
    <scope>NUCLEOTIDE SEQUENCE</scope>
    <source>
        <strain evidence="1">FL966</strain>
    </source>
</reference>
<name>A0A9N8ZML0_9GLOM</name>
<evidence type="ECO:0000313" key="1">
    <source>
        <dbReference type="EMBL" id="CAG8500967.1"/>
    </source>
</evidence>
<protein>
    <submittedName>
        <fullName evidence="1">8176_t:CDS:1</fullName>
    </submittedName>
</protein>
<organism evidence="1 2">
    <name type="scientific">Cetraspora pellucida</name>
    <dbReference type="NCBI Taxonomy" id="1433469"/>
    <lineage>
        <taxon>Eukaryota</taxon>
        <taxon>Fungi</taxon>
        <taxon>Fungi incertae sedis</taxon>
        <taxon>Mucoromycota</taxon>
        <taxon>Glomeromycotina</taxon>
        <taxon>Glomeromycetes</taxon>
        <taxon>Diversisporales</taxon>
        <taxon>Gigasporaceae</taxon>
        <taxon>Cetraspora</taxon>
    </lineage>
</organism>
<dbReference type="EMBL" id="CAJVQA010001062">
    <property type="protein sequence ID" value="CAG8500967.1"/>
    <property type="molecule type" value="Genomic_DNA"/>
</dbReference>
<dbReference type="Proteomes" id="UP000789759">
    <property type="component" value="Unassembled WGS sequence"/>
</dbReference>
<keyword evidence="2" id="KW-1185">Reference proteome</keyword>
<evidence type="ECO:0000313" key="2">
    <source>
        <dbReference type="Proteomes" id="UP000789759"/>
    </source>
</evidence>
<gene>
    <name evidence="1" type="ORF">CPELLU_LOCUS2446</name>
</gene>
<proteinExistence type="predicted"/>
<comment type="caution">
    <text evidence="1">The sequence shown here is derived from an EMBL/GenBank/DDBJ whole genome shotgun (WGS) entry which is preliminary data.</text>
</comment>